<evidence type="ECO:0000256" key="8">
    <source>
        <dbReference type="SAM" id="MobiDB-lite"/>
    </source>
</evidence>
<comment type="subcellular location">
    <subcellularLocation>
        <location evidence="1">Membrane</location>
        <topology evidence="1">Multi-pass membrane protein</topology>
    </subcellularLocation>
</comment>
<evidence type="ECO:0000256" key="9">
    <source>
        <dbReference type="SAM" id="Phobius"/>
    </source>
</evidence>
<dbReference type="PANTHER" id="PTHR41394">
    <property type="entry name" value="MAGNESIUM TRANSPORTER MGTE"/>
    <property type="match status" value="1"/>
</dbReference>
<keyword evidence="7 9" id="KW-0472">Membrane</keyword>
<feature type="domain" description="B30.2/SPRY" evidence="10">
    <location>
        <begin position="241"/>
        <end position="446"/>
    </location>
</feature>
<keyword evidence="12" id="KW-1185">Reference proteome</keyword>
<dbReference type="OrthoDB" id="441385at2759"/>
<keyword evidence="5" id="KW-0460">Magnesium</keyword>
<evidence type="ECO:0000256" key="6">
    <source>
        <dbReference type="ARBA" id="ARBA00022989"/>
    </source>
</evidence>
<comment type="caution">
    <text evidence="11">The sequence shown here is derived from an EMBL/GenBank/DDBJ whole genome shotgun (WGS) entry which is preliminary data.</text>
</comment>
<evidence type="ECO:0000256" key="4">
    <source>
        <dbReference type="ARBA" id="ARBA00022692"/>
    </source>
</evidence>
<dbReference type="Gene3D" id="1.20.920.20">
    <property type="match status" value="1"/>
</dbReference>
<dbReference type="PROSITE" id="PS50188">
    <property type="entry name" value="B302_SPRY"/>
    <property type="match status" value="1"/>
</dbReference>
<accession>A0A813C183</accession>
<dbReference type="SUPFAM" id="SSF161093">
    <property type="entry name" value="MgtE membrane domain-like"/>
    <property type="match status" value="1"/>
</dbReference>
<feature type="region of interest" description="Disordered" evidence="8">
    <location>
        <begin position="924"/>
        <end position="980"/>
    </location>
</feature>
<evidence type="ECO:0000256" key="5">
    <source>
        <dbReference type="ARBA" id="ARBA00022842"/>
    </source>
</evidence>
<dbReference type="InterPro" id="IPR036739">
    <property type="entry name" value="SLC41_membr_dom_sf"/>
</dbReference>
<dbReference type="Proteomes" id="UP000601435">
    <property type="component" value="Unassembled WGS sequence"/>
</dbReference>
<keyword evidence="3" id="KW-0813">Transport</keyword>
<dbReference type="CDD" id="cd11709">
    <property type="entry name" value="SPRY"/>
    <property type="match status" value="1"/>
</dbReference>
<evidence type="ECO:0000259" key="10">
    <source>
        <dbReference type="PROSITE" id="PS50188"/>
    </source>
</evidence>
<sequence>MQGRADGAGAPAGAVAHQVFTAVRRAGGEEAELHPLRDINNKEIEEVKQLKHPPREVARVMEVVHLLLSLTLPSSIDWGDVLRTVVRVDFLKRARNIDMDAILEQPRLIDYICRRYFAGSEPLTPDRVRWASKAVVAFFGWTVAIIAGCLPAFPAKVGGEESRRRIILLDQELREERRQKRDAEEEQRKATEQHRAEKQRREEERQREKQREEQARQKLAAIEAAAADKKRAEVFKQRRAAAKQRKLEAKIRHKKRLALGLHSDESGSEVERCRGVWNSNNPDIRFLRIAGAEITFLSDEFADHCTAVSCQPMHYGQHFYEFIVHHFSDQLRCGVTTDAVQAGALVAGHNLRGWCYNTGRRSLKAKTMPAGLQVNGKVVQEFSSVDDGDIIGVLVDADRWSIAFLKNRVLEGSCAMSSHAREPLYLLLHMDAAGDHVELRHVPLQEAPAEALAALESFSPPSWQIVVSDCSDCSSVSEGEGIPGSHPTVSSVSSSTGDLRVASKSLLGAAGAILAHKPSVTSNPPAPAEPFPPAPTTMPRDPNNDQSVVVGLKARLRELKDCLDEGLLTMDEFQEEKGIILRAMRPSLNASGTGSLRREEQRPSSSHMQPSAVASVHSVDEYPKIATRLAMSQMPNALQTKQGRRDEAGSNAVCVGDAPDGVFFVKVAPTGDETQDPGLACINLADLLEAPRQLPLDCLLGLGNKEECELYSSAPEPYVGKSVQTELYGRLPWLLGLLVFLSVSSAILEFFDVLLQKHLIIAFYLTALVGCGGNAGSQAASLVLQALATGELAQSPDIVCQHLLISGVSSGAPGGIGNCRHSFARLAGRKMHITFPFNFPALCLKHFADWERDVFGGSAVDALAIALAMAVTDVEGSEAVPSQADPAKVSGPLLSTVIDIAGVLVACLSAQLLEAVGAWDTMEQSAGQQALPAADEPPSPPSPAATPASRSAVSKLQSMRSARSARSGHSGHSRGSGDSAIRGVVASDASDEIDSQARVQIVISQIDDFDDIAREPSLHAPAARQASIPVRPASVRTDTDPSAPPDFESEIDKAISIGSPTKASNSKVKKCSGLLWAPCWQDRRWRKCCLVTSVLAWVVVIAVGISLALLWPRDPTWRLTSLQMDVDALMSLVTAASGGPSVIDTAIVPDQVFRAEVEVNNPNLKLGLRASRAQFTWSLKAVEWVQGSPGR</sequence>
<dbReference type="Pfam" id="PF01769">
    <property type="entry name" value="MgtE"/>
    <property type="match status" value="1"/>
</dbReference>
<dbReference type="InterPro" id="IPR001870">
    <property type="entry name" value="B30.2/SPRY"/>
</dbReference>
<feature type="compositionally biased region" description="Pro residues" evidence="8">
    <location>
        <begin position="524"/>
        <end position="536"/>
    </location>
</feature>
<organism evidence="11 12">
    <name type="scientific">Symbiodinium necroappetens</name>
    <dbReference type="NCBI Taxonomy" id="1628268"/>
    <lineage>
        <taxon>Eukaryota</taxon>
        <taxon>Sar</taxon>
        <taxon>Alveolata</taxon>
        <taxon>Dinophyceae</taxon>
        <taxon>Suessiales</taxon>
        <taxon>Symbiodiniaceae</taxon>
        <taxon>Symbiodinium</taxon>
    </lineage>
</organism>
<reference evidence="11" key="1">
    <citation type="submission" date="2021-02" db="EMBL/GenBank/DDBJ databases">
        <authorList>
            <person name="Dougan E. K."/>
            <person name="Rhodes N."/>
            <person name="Thang M."/>
            <person name="Chan C."/>
        </authorList>
    </citation>
    <scope>NUCLEOTIDE SEQUENCE</scope>
</reference>
<dbReference type="InterPro" id="IPR043136">
    <property type="entry name" value="B30.2/SPRY_sf"/>
</dbReference>
<dbReference type="GO" id="GO:0008324">
    <property type="term" value="F:monoatomic cation transmembrane transporter activity"/>
    <property type="evidence" value="ECO:0007669"/>
    <property type="project" value="InterPro"/>
</dbReference>
<feature type="region of interest" description="Disordered" evidence="8">
    <location>
        <begin position="178"/>
        <end position="217"/>
    </location>
</feature>
<evidence type="ECO:0000313" key="11">
    <source>
        <dbReference type="EMBL" id="CAE7932967.1"/>
    </source>
</evidence>
<evidence type="ECO:0000256" key="2">
    <source>
        <dbReference type="ARBA" id="ARBA00009749"/>
    </source>
</evidence>
<name>A0A813C183_9DINO</name>
<dbReference type="AlphaFoldDB" id="A0A813C183"/>
<evidence type="ECO:0000313" key="12">
    <source>
        <dbReference type="Proteomes" id="UP000601435"/>
    </source>
</evidence>
<evidence type="ECO:0000256" key="3">
    <source>
        <dbReference type="ARBA" id="ARBA00022448"/>
    </source>
</evidence>
<feature type="compositionally biased region" description="Low complexity" evidence="8">
    <location>
        <begin position="945"/>
        <end position="970"/>
    </location>
</feature>
<dbReference type="InterPro" id="IPR013320">
    <property type="entry name" value="ConA-like_dom_sf"/>
</dbReference>
<protein>
    <recommendedName>
        <fullName evidence="10">B30.2/SPRY domain-containing protein</fullName>
    </recommendedName>
</protein>
<feature type="compositionally biased region" description="Pro residues" evidence="8">
    <location>
        <begin position="935"/>
        <end position="944"/>
    </location>
</feature>
<dbReference type="EMBL" id="CAJNJA010082586">
    <property type="protein sequence ID" value="CAE7932967.1"/>
    <property type="molecule type" value="Genomic_DNA"/>
</dbReference>
<keyword evidence="4 9" id="KW-0812">Transmembrane</keyword>
<keyword evidence="6 9" id="KW-1133">Transmembrane helix</keyword>
<dbReference type="InterPro" id="IPR006667">
    <property type="entry name" value="SLC41_membr_dom"/>
</dbReference>
<feature type="compositionally biased region" description="Basic and acidic residues" evidence="8">
    <location>
        <begin position="178"/>
        <end position="216"/>
    </location>
</feature>
<feature type="transmembrane region" description="Helical" evidence="9">
    <location>
        <begin position="731"/>
        <end position="751"/>
    </location>
</feature>
<evidence type="ECO:0000256" key="7">
    <source>
        <dbReference type="ARBA" id="ARBA00023136"/>
    </source>
</evidence>
<dbReference type="Gene3D" id="2.60.120.920">
    <property type="match status" value="1"/>
</dbReference>
<gene>
    <name evidence="11" type="ORF">SNEC2469_LOCUS32543</name>
</gene>
<comment type="similarity">
    <text evidence="2">Belongs to the SLC41A transporter family.</text>
</comment>
<feature type="region of interest" description="Disordered" evidence="8">
    <location>
        <begin position="517"/>
        <end position="546"/>
    </location>
</feature>
<feature type="transmembrane region" description="Helical" evidence="9">
    <location>
        <begin position="1090"/>
        <end position="1111"/>
    </location>
</feature>
<evidence type="ECO:0000256" key="1">
    <source>
        <dbReference type="ARBA" id="ARBA00004141"/>
    </source>
</evidence>
<dbReference type="GO" id="GO:0016020">
    <property type="term" value="C:membrane"/>
    <property type="evidence" value="ECO:0007669"/>
    <property type="project" value="UniProtKB-SubCell"/>
</dbReference>
<proteinExistence type="inferred from homology"/>
<feature type="region of interest" description="Disordered" evidence="8">
    <location>
        <begin position="589"/>
        <end position="617"/>
    </location>
</feature>
<dbReference type="SUPFAM" id="SSF49899">
    <property type="entry name" value="Concanavalin A-like lectins/glucanases"/>
    <property type="match status" value="1"/>
</dbReference>
<dbReference type="Gene3D" id="1.10.357.20">
    <property type="entry name" value="SLC41 divalent cation transporters, integral membrane domain"/>
    <property type="match status" value="1"/>
</dbReference>
<dbReference type="PANTHER" id="PTHR41394:SF5">
    <property type="entry name" value="SLC41A_MGTE INTEGRAL MEMBRANE DOMAIN-CONTAINING PROTEIN"/>
    <property type="match status" value="1"/>
</dbReference>